<evidence type="ECO:0000256" key="1">
    <source>
        <dbReference type="SAM" id="Phobius"/>
    </source>
</evidence>
<dbReference type="RefSeq" id="WP_171223069.1">
    <property type="nucleotide sequence ID" value="NZ_CP121446.1"/>
</dbReference>
<dbReference type="AlphaFoldDB" id="A0A7Y3RAG6"/>
<evidence type="ECO:0000313" key="3">
    <source>
        <dbReference type="Proteomes" id="UP000536509"/>
    </source>
</evidence>
<organism evidence="2 3">
    <name type="scientific">Flavobacterium rivulicola</name>
    <dbReference type="NCBI Taxonomy" id="2732161"/>
    <lineage>
        <taxon>Bacteria</taxon>
        <taxon>Pseudomonadati</taxon>
        <taxon>Bacteroidota</taxon>
        <taxon>Flavobacteriia</taxon>
        <taxon>Flavobacteriales</taxon>
        <taxon>Flavobacteriaceae</taxon>
        <taxon>Flavobacterium</taxon>
    </lineage>
</organism>
<proteinExistence type="predicted"/>
<reference evidence="2 3" key="1">
    <citation type="submission" date="2020-05" db="EMBL/GenBank/DDBJ databases">
        <title>Draft genome of Flavobacterium sp. IMCC34852.</title>
        <authorList>
            <person name="Song J."/>
            <person name="Cho J.-C."/>
        </authorList>
    </citation>
    <scope>NUCLEOTIDE SEQUENCE [LARGE SCALE GENOMIC DNA]</scope>
    <source>
        <strain evidence="2 3">IMCC34852</strain>
    </source>
</reference>
<dbReference type="EMBL" id="JABEVX010000008">
    <property type="protein sequence ID" value="NNT72908.1"/>
    <property type="molecule type" value="Genomic_DNA"/>
</dbReference>
<name>A0A7Y3RAG6_9FLAO</name>
<keyword evidence="1" id="KW-0812">Transmembrane</keyword>
<evidence type="ECO:0000313" key="2">
    <source>
        <dbReference type="EMBL" id="NNT72908.1"/>
    </source>
</evidence>
<gene>
    <name evidence="2" type="ORF">HKT18_11830</name>
</gene>
<feature type="transmembrane region" description="Helical" evidence="1">
    <location>
        <begin position="51"/>
        <end position="70"/>
    </location>
</feature>
<keyword evidence="3" id="KW-1185">Reference proteome</keyword>
<keyword evidence="1" id="KW-1133">Transmembrane helix</keyword>
<protein>
    <submittedName>
        <fullName evidence="2">Redox-active disulfide protein 2</fullName>
    </submittedName>
</protein>
<sequence length="82" mass="9154">MKKEIDLSTLTIEELEKRAKTTKTASIMLAVVIAIQFGIGLFLTISKGFNVFTVIPLAFLPMLIVNFTNIKKIKEEIAKRNG</sequence>
<keyword evidence="1" id="KW-0472">Membrane</keyword>
<accession>A0A7Y3RAG6</accession>
<feature type="transmembrane region" description="Helical" evidence="1">
    <location>
        <begin position="27"/>
        <end position="45"/>
    </location>
</feature>
<dbReference type="Proteomes" id="UP000536509">
    <property type="component" value="Unassembled WGS sequence"/>
</dbReference>
<comment type="caution">
    <text evidence="2">The sequence shown here is derived from an EMBL/GenBank/DDBJ whole genome shotgun (WGS) entry which is preliminary data.</text>
</comment>